<evidence type="ECO:0000256" key="1">
    <source>
        <dbReference type="SAM" id="SignalP"/>
    </source>
</evidence>
<dbReference type="Proteomes" id="UP000663877">
    <property type="component" value="Unassembled WGS sequence"/>
</dbReference>
<feature type="chain" id="PRO_5033009318" evidence="1">
    <location>
        <begin position="17"/>
        <end position="154"/>
    </location>
</feature>
<reference evidence="2" key="1">
    <citation type="submission" date="2021-02" db="EMBL/GenBank/DDBJ databases">
        <authorList>
            <person name="Nowell W R."/>
        </authorList>
    </citation>
    <scope>NUCLEOTIDE SEQUENCE</scope>
</reference>
<organism evidence="2 3">
    <name type="scientific">Adineta steineri</name>
    <dbReference type="NCBI Taxonomy" id="433720"/>
    <lineage>
        <taxon>Eukaryota</taxon>
        <taxon>Metazoa</taxon>
        <taxon>Spiralia</taxon>
        <taxon>Gnathifera</taxon>
        <taxon>Rotifera</taxon>
        <taxon>Eurotatoria</taxon>
        <taxon>Bdelloidea</taxon>
        <taxon>Adinetida</taxon>
        <taxon>Adinetidae</taxon>
        <taxon>Adineta</taxon>
    </lineage>
</organism>
<sequence length="154" mass="17468">MFGVFVLIIYIQCIKCQQSTTEVTPKKLSCNGRTCLTCGKCCDWRFTGDAPTADWIRNYQNWGNDDWKRWRRNRMWKLYERIEDGTCTSVSQGSGSTFDDPIFGGHHVVHTVDFCAGHTIKASHDFLFVGDHIPADQHIISSGGDLCVCNINNK</sequence>
<gene>
    <name evidence="2" type="ORF">BJG266_LOCUS5528</name>
</gene>
<feature type="signal peptide" evidence="1">
    <location>
        <begin position="1"/>
        <end position="16"/>
    </location>
</feature>
<dbReference type="AlphaFoldDB" id="A0A813TCG8"/>
<name>A0A813TCG8_9BILA</name>
<accession>A0A813TCG8</accession>
<protein>
    <submittedName>
        <fullName evidence="2">Uncharacterized protein</fullName>
    </submittedName>
</protein>
<proteinExistence type="predicted"/>
<evidence type="ECO:0000313" key="3">
    <source>
        <dbReference type="Proteomes" id="UP000663877"/>
    </source>
</evidence>
<dbReference type="EMBL" id="CAJNOI010000014">
    <property type="protein sequence ID" value="CAF0807105.1"/>
    <property type="molecule type" value="Genomic_DNA"/>
</dbReference>
<comment type="caution">
    <text evidence="2">The sequence shown here is derived from an EMBL/GenBank/DDBJ whole genome shotgun (WGS) entry which is preliminary data.</text>
</comment>
<evidence type="ECO:0000313" key="2">
    <source>
        <dbReference type="EMBL" id="CAF0807105.1"/>
    </source>
</evidence>
<keyword evidence="1" id="KW-0732">Signal</keyword>